<organism evidence="1">
    <name type="scientific">Brugia malayi</name>
    <name type="common">Filarial nematode worm</name>
    <dbReference type="NCBI Taxonomy" id="6279"/>
    <lineage>
        <taxon>Eukaryota</taxon>
        <taxon>Metazoa</taxon>
        <taxon>Ecdysozoa</taxon>
        <taxon>Nematoda</taxon>
        <taxon>Chromadorea</taxon>
        <taxon>Rhabditida</taxon>
        <taxon>Spirurina</taxon>
        <taxon>Spiruromorpha</taxon>
        <taxon>Filarioidea</taxon>
        <taxon>Onchocercidae</taxon>
        <taxon>Brugia</taxon>
    </lineage>
</organism>
<name>A8Q5Y8_BRUMA</name>
<accession>A8Q5Y8</accession>
<sequence length="35" mass="3894">MTLTAGMLFSINLGITIGNYERIPGITPYQFFITV</sequence>
<proteinExistence type="predicted"/>
<dbReference type="EMBL" id="DS239416">
    <property type="protein sequence ID" value="EDP30942.1"/>
    <property type="molecule type" value="Genomic_DNA"/>
</dbReference>
<evidence type="ECO:0000313" key="1">
    <source>
        <dbReference type="EMBL" id="EDP30942.1"/>
    </source>
</evidence>
<dbReference type="AlphaFoldDB" id="A8Q5Y8"/>
<protein>
    <submittedName>
        <fullName evidence="1">Uncharacterized protein</fullName>
    </submittedName>
</protein>
<gene>
    <name evidence="1" type="ORF">Bm1_43650</name>
</gene>
<reference evidence="1" key="1">
    <citation type="journal article" date="2007" name="Science">
        <title>Draft genome of the filarial nematode parasite Brugia malayi.</title>
        <authorList>
            <person name="Ghedin E."/>
            <person name="Wang S."/>
            <person name="Spiro D."/>
            <person name="Caler E."/>
            <person name="Zhao Q."/>
            <person name="Crabtree J."/>
            <person name="Allen J.E."/>
            <person name="Delcher A.L."/>
            <person name="Guiliano D.B."/>
            <person name="Miranda-Saavedra D."/>
            <person name="Angiuoli S.V."/>
            <person name="Creasy T."/>
            <person name="Amedeo P."/>
            <person name="Haas B."/>
            <person name="El-Sayed N.M."/>
            <person name="Wortman J.R."/>
            <person name="Feldblyum T."/>
            <person name="Tallon L."/>
            <person name="Schatz M."/>
            <person name="Shumway M."/>
            <person name="Koo H."/>
            <person name="Salzberg S.L."/>
            <person name="Schobel S."/>
            <person name="Pertea M."/>
            <person name="Pop M."/>
            <person name="White O."/>
            <person name="Barton G.J."/>
            <person name="Carlow C.K."/>
            <person name="Crawford M.J."/>
            <person name="Daub J."/>
            <person name="Dimmic M.W."/>
            <person name="Estes C.F."/>
            <person name="Foster J.M."/>
            <person name="Ganatra M."/>
            <person name="Gregory W.F."/>
            <person name="Johnson N.M."/>
            <person name="Jin J."/>
            <person name="Komuniecki R."/>
            <person name="Korf I."/>
            <person name="Kumar S."/>
            <person name="Laney S."/>
            <person name="Li B.W."/>
            <person name="Li W."/>
            <person name="Lindblom T.H."/>
            <person name="Lustigman S."/>
            <person name="Ma D."/>
            <person name="Maina C.V."/>
            <person name="Martin D.M."/>
            <person name="McCarter J.P."/>
            <person name="McReynolds L."/>
            <person name="Mitreva M."/>
            <person name="Nutman T.B."/>
            <person name="Parkinson J."/>
            <person name="Peregrin-Alvarez J.M."/>
            <person name="Poole C."/>
            <person name="Ren Q."/>
            <person name="Saunders L."/>
            <person name="Sluder A.E."/>
            <person name="Smith K."/>
            <person name="Stanke M."/>
            <person name="Unnasch T.R."/>
            <person name="Ware J."/>
            <person name="Wei A.D."/>
            <person name="Weil G."/>
            <person name="Williams D.J."/>
            <person name="Zhang Y."/>
            <person name="Williams S.A."/>
            <person name="Fraser-Liggett C."/>
            <person name="Slatko B."/>
            <person name="Blaxter M.L."/>
            <person name="Scott A.L."/>
        </authorList>
    </citation>
    <scope>NUCLEOTIDE SEQUENCE [LARGE SCALE GENOMIC DNA]</scope>
</reference>